<evidence type="ECO:0000313" key="1">
    <source>
        <dbReference type="EMBL" id="SAL05560.1"/>
    </source>
</evidence>
<gene>
    <name evidence="1" type="ORF">AWB78_07569</name>
</gene>
<dbReference type="EMBL" id="FCOX02000084">
    <property type="protein sequence ID" value="SAL05560.1"/>
    <property type="molecule type" value="Genomic_DNA"/>
</dbReference>
<dbReference type="RefSeq" id="WP_074173624.1">
    <property type="nucleotide sequence ID" value="NZ_FCOX02000084.1"/>
</dbReference>
<dbReference type="Proteomes" id="UP000071859">
    <property type="component" value="Unassembled WGS sequence"/>
</dbReference>
<keyword evidence="2" id="KW-1185">Reference proteome</keyword>
<comment type="caution">
    <text evidence="1">The sequence shown here is derived from an EMBL/GenBank/DDBJ whole genome shotgun (WGS) entry which is preliminary data.</text>
</comment>
<dbReference type="AlphaFoldDB" id="A0A158EFT2"/>
<proteinExistence type="predicted"/>
<name>A0A158EFT2_9BURK</name>
<reference evidence="1" key="1">
    <citation type="submission" date="2016-01" db="EMBL/GenBank/DDBJ databases">
        <authorList>
            <person name="Peeters C."/>
        </authorList>
    </citation>
    <scope>NUCLEOTIDE SEQUENCE</scope>
    <source>
        <strain evidence="1">LMG 29321</strain>
    </source>
</reference>
<evidence type="ECO:0000313" key="2">
    <source>
        <dbReference type="Proteomes" id="UP000071859"/>
    </source>
</evidence>
<dbReference type="OrthoDB" id="9149675at2"/>
<accession>A0A158EFT2</accession>
<sequence length="252" mass="28991">MRIRSPFDDYYDTAMSHGSDPSRVFVRNPQTSELKLDRDGEGVWDRYGRLAGIADAFELGRESVYLGACIVVFCGRVYKALRVHRLRGDSARSTPNATPDVIEQRVFYDGEEARHYLEALLGRERLRKKRESLFEYDNPLANGTLTDRLERYFHQQGSTELMRWSIETRIAIAVLRIGSRVDKSILQIHPPLKDIQFYRLFGAAEAFQELDMFWGGVLAPESNPTISISDKDRIAQHGFDARSFRKGPSRKR</sequence>
<protein>
    <submittedName>
        <fullName evidence="1">Uncharacterized protein</fullName>
    </submittedName>
</protein>
<organism evidence="1 2">
    <name type="scientific">Caballeronia calidae</name>
    <dbReference type="NCBI Taxonomy" id="1777139"/>
    <lineage>
        <taxon>Bacteria</taxon>
        <taxon>Pseudomonadati</taxon>
        <taxon>Pseudomonadota</taxon>
        <taxon>Betaproteobacteria</taxon>
        <taxon>Burkholderiales</taxon>
        <taxon>Burkholderiaceae</taxon>
        <taxon>Caballeronia</taxon>
    </lineage>
</organism>